<evidence type="ECO:0000256" key="3">
    <source>
        <dbReference type="ARBA" id="ARBA00022729"/>
    </source>
</evidence>
<dbReference type="OrthoDB" id="134475at2"/>
<name>A0A3N6ZGY0_9ACTN</name>
<dbReference type="Proteomes" id="UP000275225">
    <property type="component" value="Unassembled WGS sequence"/>
</dbReference>
<gene>
    <name evidence="8" type="ORF">EHW97_03940</name>
</gene>
<evidence type="ECO:0000256" key="5">
    <source>
        <dbReference type="SAM" id="MobiDB-lite"/>
    </source>
</evidence>
<keyword evidence="6" id="KW-1133">Transmembrane helix</keyword>
<dbReference type="AlphaFoldDB" id="A0A3N6ZGY0"/>
<comment type="caution">
    <text evidence="8">The sequence shown here is derived from an EMBL/GenBank/DDBJ whole genome shotgun (WGS) entry which is preliminary data.</text>
</comment>
<dbReference type="EMBL" id="RQJX01000003">
    <property type="protein sequence ID" value="RQN09401.1"/>
    <property type="molecule type" value="Genomic_DNA"/>
</dbReference>
<evidence type="ECO:0000256" key="4">
    <source>
        <dbReference type="ARBA" id="ARBA00023088"/>
    </source>
</evidence>
<evidence type="ECO:0000256" key="6">
    <source>
        <dbReference type="SAM" id="Phobius"/>
    </source>
</evidence>
<dbReference type="NCBIfam" id="TIGR01167">
    <property type="entry name" value="LPXTG_anchor"/>
    <property type="match status" value="1"/>
</dbReference>
<dbReference type="Pfam" id="PF24346">
    <property type="entry name" value="DUF7507"/>
    <property type="match status" value="1"/>
</dbReference>
<dbReference type="InterPro" id="IPR055354">
    <property type="entry name" value="DUF7507"/>
</dbReference>
<evidence type="ECO:0000256" key="2">
    <source>
        <dbReference type="ARBA" id="ARBA00022525"/>
    </source>
</evidence>
<proteinExistence type="predicted"/>
<evidence type="ECO:0000313" key="9">
    <source>
        <dbReference type="Proteomes" id="UP000275225"/>
    </source>
</evidence>
<feature type="region of interest" description="Disordered" evidence="5">
    <location>
        <begin position="1"/>
        <end position="50"/>
    </location>
</feature>
<dbReference type="InterPro" id="IPR019931">
    <property type="entry name" value="LPXTG_anchor"/>
</dbReference>
<reference evidence="8 9" key="1">
    <citation type="submission" date="2018-11" db="EMBL/GenBank/DDBJ databases">
        <authorList>
            <person name="Li F."/>
        </authorList>
    </citation>
    <scope>NUCLEOTIDE SEQUENCE [LARGE SCALE GENOMIC DNA]</scope>
    <source>
        <strain evidence="8 9">YS17T</strain>
    </source>
</reference>
<keyword evidence="1" id="KW-0134">Cell wall</keyword>
<evidence type="ECO:0000313" key="8">
    <source>
        <dbReference type="EMBL" id="RQN09401.1"/>
    </source>
</evidence>
<keyword evidence="4" id="KW-0572">Peptidoglycan-anchor</keyword>
<keyword evidence="9" id="KW-1185">Reference proteome</keyword>
<feature type="transmembrane region" description="Helical" evidence="6">
    <location>
        <begin position="180"/>
        <end position="201"/>
    </location>
</feature>
<organism evidence="8 9">
    <name type="scientific">Aeromicrobium camelliae</name>
    <dbReference type="NCBI Taxonomy" id="1538144"/>
    <lineage>
        <taxon>Bacteria</taxon>
        <taxon>Bacillati</taxon>
        <taxon>Actinomycetota</taxon>
        <taxon>Actinomycetes</taxon>
        <taxon>Propionibacteriales</taxon>
        <taxon>Nocardioidaceae</taxon>
        <taxon>Aeromicrobium</taxon>
    </lineage>
</organism>
<keyword evidence="3" id="KW-0732">Signal</keyword>
<feature type="domain" description="Gram-positive cocci surface proteins LPxTG" evidence="7">
    <location>
        <begin position="173"/>
        <end position="208"/>
    </location>
</feature>
<dbReference type="PROSITE" id="PS50847">
    <property type="entry name" value="GRAM_POS_ANCHORING"/>
    <property type="match status" value="1"/>
</dbReference>
<keyword evidence="6" id="KW-0812">Transmembrane</keyword>
<keyword evidence="6" id="KW-0472">Membrane</keyword>
<feature type="region of interest" description="Disordered" evidence="5">
    <location>
        <begin position="122"/>
        <end position="174"/>
    </location>
</feature>
<evidence type="ECO:0000256" key="1">
    <source>
        <dbReference type="ARBA" id="ARBA00022512"/>
    </source>
</evidence>
<feature type="compositionally biased region" description="Basic residues" evidence="5">
    <location>
        <begin position="7"/>
        <end position="22"/>
    </location>
</feature>
<protein>
    <submittedName>
        <fullName evidence="8">LPXTG cell wall anchor domain-containing protein</fullName>
    </submittedName>
</protein>
<sequence length="208" mass="21133">MPGPGRSGRRRPGAQLRGRRSVRPAIRSWAGRPWRARRTGRRRSPRPSGVGQVATYSFEVRNTGNVTITDATVEEVEFSGAGDLSQVTCPTSAESLLPGDSVVCTATYTVVAEDLASGELSNTATATGGLPGGGTVTSDPSTASVDTNPPAPVPAPGDDQGTDTPAAAAKGDLPDTGSHAGAIVALGAALMAAAGLTMLVATRRREEV</sequence>
<evidence type="ECO:0000259" key="7">
    <source>
        <dbReference type="PROSITE" id="PS50847"/>
    </source>
</evidence>
<keyword evidence="2" id="KW-0964">Secreted</keyword>
<feature type="compositionally biased region" description="Polar residues" evidence="5">
    <location>
        <begin position="138"/>
        <end position="147"/>
    </location>
</feature>
<feature type="compositionally biased region" description="Basic residues" evidence="5">
    <location>
        <begin position="34"/>
        <end position="45"/>
    </location>
</feature>
<dbReference type="Pfam" id="PF00746">
    <property type="entry name" value="Gram_pos_anchor"/>
    <property type="match status" value="1"/>
</dbReference>
<accession>A0A3N6ZGY0</accession>